<protein>
    <submittedName>
        <fullName evidence="1">Uncharacterized protein</fullName>
    </submittedName>
</protein>
<accession>A0AAV6Q4G1</accession>
<sequence>MKRGPRCGADEADIKEVGSRSLQAADAAGSITSFSCHRQNQTSWSGSRGRRLYRRIRSMALMKWQQRRTTTPARVLHVSPDYNSHLSITSLCERVNEDGGGVLQ</sequence>
<proteinExistence type="predicted"/>
<keyword evidence="2" id="KW-1185">Reference proteome</keyword>
<comment type="caution">
    <text evidence="1">The sequence shown here is derived from an EMBL/GenBank/DDBJ whole genome shotgun (WGS) entry which is preliminary data.</text>
</comment>
<organism evidence="1 2">
    <name type="scientific">Solea senegalensis</name>
    <name type="common">Senegalese sole</name>
    <dbReference type="NCBI Taxonomy" id="28829"/>
    <lineage>
        <taxon>Eukaryota</taxon>
        <taxon>Metazoa</taxon>
        <taxon>Chordata</taxon>
        <taxon>Craniata</taxon>
        <taxon>Vertebrata</taxon>
        <taxon>Euteleostomi</taxon>
        <taxon>Actinopterygii</taxon>
        <taxon>Neopterygii</taxon>
        <taxon>Teleostei</taxon>
        <taxon>Neoteleostei</taxon>
        <taxon>Acanthomorphata</taxon>
        <taxon>Carangaria</taxon>
        <taxon>Pleuronectiformes</taxon>
        <taxon>Pleuronectoidei</taxon>
        <taxon>Soleidae</taxon>
        <taxon>Solea</taxon>
    </lineage>
</organism>
<evidence type="ECO:0000313" key="1">
    <source>
        <dbReference type="EMBL" id="KAG7482788.1"/>
    </source>
</evidence>
<gene>
    <name evidence="1" type="ORF">JOB18_030335</name>
</gene>
<dbReference type="AlphaFoldDB" id="A0AAV6Q4G1"/>
<reference evidence="1 2" key="1">
    <citation type="journal article" date="2021" name="Sci. Rep.">
        <title>Chromosome anchoring in Senegalese sole (Solea senegalensis) reveals sex-associated markers and genome rearrangements in flatfish.</title>
        <authorList>
            <person name="Guerrero-Cozar I."/>
            <person name="Gomez-Garrido J."/>
            <person name="Berbel C."/>
            <person name="Martinez-Blanch J.F."/>
            <person name="Alioto T."/>
            <person name="Claros M.G."/>
            <person name="Gagnaire P.A."/>
            <person name="Manchado M."/>
        </authorList>
    </citation>
    <scope>NUCLEOTIDE SEQUENCE [LARGE SCALE GENOMIC DNA]</scope>
    <source>
        <strain evidence="1">Sse05_10M</strain>
    </source>
</reference>
<name>A0AAV6Q4G1_SOLSE</name>
<dbReference type="EMBL" id="JAGKHQ010000019">
    <property type="protein sequence ID" value="KAG7482788.1"/>
    <property type="molecule type" value="Genomic_DNA"/>
</dbReference>
<dbReference type="Proteomes" id="UP000693946">
    <property type="component" value="Linkage Group LG7"/>
</dbReference>
<evidence type="ECO:0000313" key="2">
    <source>
        <dbReference type="Proteomes" id="UP000693946"/>
    </source>
</evidence>